<dbReference type="OrthoDB" id="2898509at2759"/>
<dbReference type="PANTHER" id="PTHR47534:SF2">
    <property type="entry name" value="KETOREDUCTASE (KR) DOMAIN-CONTAINING PROTEIN-RELATED"/>
    <property type="match status" value="1"/>
</dbReference>
<dbReference type="GO" id="GO:0016491">
    <property type="term" value="F:oxidoreductase activity"/>
    <property type="evidence" value="ECO:0007669"/>
    <property type="project" value="UniProtKB-KW"/>
</dbReference>
<dbReference type="FunCoup" id="A0A2K1R1C1">
    <property type="interactions" value="19"/>
</dbReference>
<dbReference type="InterPro" id="IPR036291">
    <property type="entry name" value="NAD(P)-bd_dom_sf"/>
</dbReference>
<comment type="caution">
    <text evidence="3">The sequence shown here is derived from an EMBL/GenBank/DDBJ whole genome shotgun (WGS) entry which is preliminary data.</text>
</comment>
<organism evidence="3 4">
    <name type="scientific">Sphaceloma murrayae</name>
    <dbReference type="NCBI Taxonomy" id="2082308"/>
    <lineage>
        <taxon>Eukaryota</taxon>
        <taxon>Fungi</taxon>
        <taxon>Dikarya</taxon>
        <taxon>Ascomycota</taxon>
        <taxon>Pezizomycotina</taxon>
        <taxon>Dothideomycetes</taxon>
        <taxon>Dothideomycetidae</taxon>
        <taxon>Myriangiales</taxon>
        <taxon>Elsinoaceae</taxon>
        <taxon>Sphaceloma</taxon>
    </lineage>
</organism>
<proteinExistence type="predicted"/>
<dbReference type="STRING" id="2082308.A0A2K1R1C1"/>
<evidence type="ECO:0000256" key="1">
    <source>
        <dbReference type="ARBA" id="ARBA00023002"/>
    </source>
</evidence>
<dbReference type="Pfam" id="PF13561">
    <property type="entry name" value="adh_short_C2"/>
    <property type="match status" value="1"/>
</dbReference>
<name>A0A2K1R1C1_9PEZI</name>
<dbReference type="InterPro" id="IPR002347">
    <property type="entry name" value="SDR_fam"/>
</dbReference>
<sequence length="306" mass="34249">MRNEENAKELIEEVESMSLDGECHFIKGDVTLLKNVDNVCTQITEKERKINILFLSAGFMSMRGRTETSEGLDRKMAVNYYCRMRFIHSLMPLLTEAAKANELSRVLSVLAAGSEGHIRTDDLSLKHNYTVHACMAHCVVMNDFMMEEYAKRFPLTAFSHSYPGTIKSGITNELGGPARLAVKILYAVSSPWILHLRESGERHFFQVTSAMYPPRRGSGGVEIPEGYEPCLGSDGERGSGAYLLDWDGQPTGDEEVLKPYREAGMGKQIWDHTMDIFRAALSRKRPADSPAEQEARPRVPAGWRAG</sequence>
<protein>
    <submittedName>
        <fullName evidence="3">Uncharacterized protein</fullName>
    </submittedName>
</protein>
<dbReference type="SUPFAM" id="SSF51735">
    <property type="entry name" value="NAD(P)-binding Rossmann-fold domains"/>
    <property type="match status" value="1"/>
</dbReference>
<dbReference type="Proteomes" id="UP000243797">
    <property type="component" value="Unassembled WGS sequence"/>
</dbReference>
<evidence type="ECO:0000256" key="2">
    <source>
        <dbReference type="SAM" id="MobiDB-lite"/>
    </source>
</evidence>
<dbReference type="Gene3D" id="3.40.50.720">
    <property type="entry name" value="NAD(P)-binding Rossmann-like Domain"/>
    <property type="match status" value="1"/>
</dbReference>
<dbReference type="InParanoid" id="A0A2K1R1C1"/>
<dbReference type="EMBL" id="NKHZ01000012">
    <property type="protein sequence ID" value="PNS21095.1"/>
    <property type="molecule type" value="Genomic_DNA"/>
</dbReference>
<dbReference type="PANTHER" id="PTHR47534">
    <property type="entry name" value="YALI0E05731P"/>
    <property type="match status" value="1"/>
</dbReference>
<keyword evidence="4" id="KW-1185">Reference proteome</keyword>
<dbReference type="AlphaFoldDB" id="A0A2K1R1C1"/>
<gene>
    <name evidence="3" type="ORF">CAC42_3433</name>
</gene>
<feature type="region of interest" description="Disordered" evidence="2">
    <location>
        <begin position="281"/>
        <end position="306"/>
    </location>
</feature>
<evidence type="ECO:0000313" key="3">
    <source>
        <dbReference type="EMBL" id="PNS21095.1"/>
    </source>
</evidence>
<evidence type="ECO:0000313" key="4">
    <source>
        <dbReference type="Proteomes" id="UP000243797"/>
    </source>
</evidence>
<dbReference type="InterPro" id="IPR052228">
    <property type="entry name" value="Sec_Metab_Biosynth_Oxidored"/>
</dbReference>
<accession>A0A2K1R1C1</accession>
<reference evidence="3 4" key="1">
    <citation type="submission" date="2017-06" db="EMBL/GenBank/DDBJ databases">
        <title>Draft genome sequence of a variant of Elsinoe murrayae.</title>
        <authorList>
            <person name="Cheng Q."/>
        </authorList>
    </citation>
    <scope>NUCLEOTIDE SEQUENCE [LARGE SCALE GENOMIC DNA]</scope>
    <source>
        <strain evidence="3 4">CQ-2017a</strain>
    </source>
</reference>
<keyword evidence="1" id="KW-0560">Oxidoreductase</keyword>